<dbReference type="InterPro" id="IPR036388">
    <property type="entry name" value="WH-like_DNA-bd_sf"/>
</dbReference>
<comment type="similarity">
    <text evidence="2">Belongs to the ROK (NagC/XylR) family.</text>
</comment>
<evidence type="ECO:0000256" key="1">
    <source>
        <dbReference type="ARBA" id="ARBA00002486"/>
    </source>
</evidence>
<evidence type="ECO:0000256" key="2">
    <source>
        <dbReference type="ARBA" id="ARBA00006479"/>
    </source>
</evidence>
<dbReference type="InterPro" id="IPR000600">
    <property type="entry name" value="ROK"/>
</dbReference>
<comment type="function">
    <text evidence="1">Transcriptional repressor of xylose-utilizing enzymes.</text>
</comment>
<accession>A0ABW1ILT4</accession>
<dbReference type="Gene3D" id="3.30.420.40">
    <property type="match status" value="2"/>
</dbReference>
<dbReference type="SUPFAM" id="SSF46785">
    <property type="entry name" value="Winged helix' DNA-binding domain"/>
    <property type="match status" value="1"/>
</dbReference>
<evidence type="ECO:0000256" key="3">
    <source>
        <dbReference type="ARBA" id="ARBA00022629"/>
    </source>
</evidence>
<dbReference type="Gene3D" id="1.10.10.10">
    <property type="entry name" value="Winged helix-like DNA-binding domain superfamily/Winged helix DNA-binding domain"/>
    <property type="match status" value="1"/>
</dbReference>
<comment type="caution">
    <text evidence="4">The sequence shown here is derived from an EMBL/GenBank/DDBJ whole genome shotgun (WGS) entry which is preliminary data.</text>
</comment>
<dbReference type="InterPro" id="IPR036390">
    <property type="entry name" value="WH_DNA-bd_sf"/>
</dbReference>
<dbReference type="RefSeq" id="WP_379893248.1">
    <property type="nucleotide sequence ID" value="NZ_CBCSCT010000019.1"/>
</dbReference>
<dbReference type="Proteomes" id="UP001596250">
    <property type="component" value="Unassembled WGS sequence"/>
</dbReference>
<keyword evidence="5" id="KW-1185">Reference proteome</keyword>
<gene>
    <name evidence="4" type="ORF">ACFPXP_05845</name>
</gene>
<evidence type="ECO:0000313" key="4">
    <source>
        <dbReference type="EMBL" id="MFC5985953.1"/>
    </source>
</evidence>
<name>A0ABW1ILT4_9BACL</name>
<keyword evidence="3" id="KW-0119">Carbohydrate metabolism</keyword>
<evidence type="ECO:0000313" key="5">
    <source>
        <dbReference type="Proteomes" id="UP001596250"/>
    </source>
</evidence>
<dbReference type="Pfam" id="PF13412">
    <property type="entry name" value="HTH_24"/>
    <property type="match status" value="1"/>
</dbReference>
<keyword evidence="3" id="KW-0859">Xylose metabolism</keyword>
<dbReference type="InterPro" id="IPR043129">
    <property type="entry name" value="ATPase_NBD"/>
</dbReference>
<dbReference type="PANTHER" id="PTHR18964:SF149">
    <property type="entry name" value="BIFUNCTIONAL UDP-N-ACETYLGLUCOSAMINE 2-EPIMERASE_N-ACETYLMANNOSAMINE KINASE"/>
    <property type="match status" value="1"/>
</dbReference>
<proteinExistence type="inferred from homology"/>
<organism evidence="4 5">
    <name type="scientific">Marinicrinis lubricantis</name>
    <dbReference type="NCBI Taxonomy" id="2086470"/>
    <lineage>
        <taxon>Bacteria</taxon>
        <taxon>Bacillati</taxon>
        <taxon>Bacillota</taxon>
        <taxon>Bacilli</taxon>
        <taxon>Bacillales</taxon>
        <taxon>Paenibacillaceae</taxon>
    </lineage>
</organism>
<dbReference type="PANTHER" id="PTHR18964">
    <property type="entry name" value="ROK (REPRESSOR, ORF, KINASE) FAMILY"/>
    <property type="match status" value="1"/>
</dbReference>
<dbReference type="SUPFAM" id="SSF53067">
    <property type="entry name" value="Actin-like ATPase domain"/>
    <property type="match status" value="1"/>
</dbReference>
<dbReference type="Pfam" id="PF00480">
    <property type="entry name" value="ROK"/>
    <property type="match status" value="1"/>
</dbReference>
<dbReference type="EMBL" id="JBHSQV010000034">
    <property type="protein sequence ID" value="MFC5985953.1"/>
    <property type="molecule type" value="Genomic_DNA"/>
</dbReference>
<reference evidence="5" key="1">
    <citation type="journal article" date="2019" name="Int. J. Syst. Evol. Microbiol.">
        <title>The Global Catalogue of Microorganisms (GCM) 10K type strain sequencing project: providing services to taxonomists for standard genome sequencing and annotation.</title>
        <authorList>
            <consortium name="The Broad Institute Genomics Platform"/>
            <consortium name="The Broad Institute Genome Sequencing Center for Infectious Disease"/>
            <person name="Wu L."/>
            <person name="Ma J."/>
        </authorList>
    </citation>
    <scope>NUCLEOTIDE SEQUENCE [LARGE SCALE GENOMIC DNA]</scope>
    <source>
        <strain evidence="5">CCM 8749</strain>
    </source>
</reference>
<sequence length="400" mass="44419">MIQIEQRIPNPKSKQIYGLLRKQGVVSKLQLLEQSGLTGSTLTRVLDELLSEGWIEEVGFGESTGGRRPILYRTSPRKGYAFGLDISRIHSKLVLCDLHFNKYDTYTWAMTASMTPERFEENVVGAVEHMLSKHHISRSELLGLGIGAVGPLDQSRGIILEPLYFPAGGWSQVPIVDVLRKALQFPVLLDNGANAALLAEYWCNSGHKAKHMLYVHVGTGLRFSVLSDDHIIYGAVNREDSIGQMIIQSDGISPRDPKGNYGCLESYASIYAIERQARSKMKQGRKSVMSEWVNRLEQLHFAHIIEALKLEDSLAKELVTEAGVYFGIGLANLINILHPERVILGGPLVTRHDLFFETAAETAQQKIYDPVDYEVEFSRSMLGDEGLATGGAVLVVNQLT</sequence>
<protein>
    <submittedName>
        <fullName evidence="4">ROK family protein</fullName>
    </submittedName>
</protein>